<evidence type="ECO:0000313" key="1">
    <source>
        <dbReference type="EMBL" id="GKJ88772.1"/>
    </source>
</evidence>
<dbReference type="EMBL" id="BQTA01000003">
    <property type="protein sequence ID" value="GKJ88772.1"/>
    <property type="molecule type" value="Genomic_DNA"/>
</dbReference>
<comment type="caution">
    <text evidence="1">The sequence shown here is derived from an EMBL/GenBank/DDBJ whole genome shotgun (WGS) entry which is preliminary data.</text>
</comment>
<sequence>MDFHRIEKVAPFIRRVGSDPVASDGSRHRVDRITLFIQRQSDGCGRCAGRRDLQGATELRKILFDSLTLIGRKRPRSGVAKGVQ</sequence>
<protein>
    <submittedName>
        <fullName evidence="1">Uncharacterized protein</fullName>
    </submittedName>
</protein>
<name>A0A9P3P535_KLEVA</name>
<organism evidence="1 2">
    <name type="scientific">Klebsiella variicola</name>
    <dbReference type="NCBI Taxonomy" id="244366"/>
    <lineage>
        <taxon>Bacteria</taxon>
        <taxon>Pseudomonadati</taxon>
        <taxon>Pseudomonadota</taxon>
        <taxon>Gammaproteobacteria</taxon>
        <taxon>Enterobacterales</taxon>
        <taxon>Enterobacteriaceae</taxon>
        <taxon>Klebsiella/Raoultella group</taxon>
        <taxon>Klebsiella</taxon>
        <taxon>Klebsiella pneumoniae complex</taxon>
    </lineage>
</organism>
<dbReference type="AlphaFoldDB" id="A0A9P3P535"/>
<gene>
    <name evidence="1" type="ORF">NUKP37_12800</name>
</gene>
<accession>A0A9P3P535</accession>
<reference evidence="1" key="1">
    <citation type="journal article" date="2022" name="J. Appl. Microbiol.">
        <title>PCR-based ORF typing of Klebsiella pneumoniae for rapid identification of global clones and transmission events.</title>
        <authorList>
            <person name="Nonogaki R."/>
            <person name="Iijima A."/>
            <person name="Kawamura K."/>
            <person name="Kayama S."/>
            <person name="Sugai M."/>
            <person name="Yagi T."/>
            <person name="Arakawa Y."/>
            <person name="Doi Y."/>
            <person name="Suzuki M."/>
        </authorList>
    </citation>
    <scope>NUCLEOTIDE SEQUENCE</scope>
    <source>
        <strain evidence="1">NUKP-37</strain>
    </source>
</reference>
<proteinExistence type="predicted"/>
<evidence type="ECO:0000313" key="2">
    <source>
        <dbReference type="Proteomes" id="UP001060507"/>
    </source>
</evidence>
<dbReference type="Proteomes" id="UP001060507">
    <property type="component" value="Unassembled WGS sequence"/>
</dbReference>